<evidence type="ECO:0000256" key="3">
    <source>
        <dbReference type="ARBA" id="ARBA00022989"/>
    </source>
</evidence>
<feature type="transmembrane region" description="Helical" evidence="6">
    <location>
        <begin position="423"/>
        <end position="444"/>
    </location>
</feature>
<dbReference type="Pfam" id="PF00002">
    <property type="entry name" value="7tm_2"/>
    <property type="match status" value="1"/>
</dbReference>
<feature type="transmembrane region" description="Helical" evidence="6">
    <location>
        <begin position="214"/>
        <end position="238"/>
    </location>
</feature>
<dbReference type="PANTHER" id="PTHR12011:SF326">
    <property type="entry name" value="ADHESION G-PROTEIN COUPLED RECEPTOR G5"/>
    <property type="match status" value="1"/>
</dbReference>
<feature type="transmembrane region" description="Helical" evidence="6">
    <location>
        <begin position="450"/>
        <end position="472"/>
    </location>
</feature>
<evidence type="ECO:0000256" key="5">
    <source>
        <dbReference type="ARBA" id="ARBA00023157"/>
    </source>
</evidence>
<feature type="transmembrane region" description="Helical" evidence="6">
    <location>
        <begin position="320"/>
        <end position="342"/>
    </location>
</feature>
<feature type="domain" description="G-protein coupled receptors family 2 profile 2" evidence="8">
    <location>
        <begin position="214"/>
        <end position="474"/>
    </location>
</feature>
<sequence length="496" mass="55221">MAMDCIDDIQNIKEDKDTPFDDVMRHVEKMEKFLESTNINESTSVSRGDIAVHLYKPNGKFKGVQFQAEDTQAIAGEVPGSQVQVDLPAELLEEGEQNTILFCVLSSIPHKEGHNVFDGKMYGISVSNKRIGGLQQPIKITVTLHSPNSTEVPSCTFFNFSNNEFSTEGCHTDWRTKEGRVICSCDHLTYFAILMVPPNPSTSNPYPTGHAQNLTYISLIGCSISLTFLLFSILLFFVHRQVQSDVSKKVHINLAVALILLNGHFLPSSWMASLRTPSGCVYIALMLHYSLLAAFSWMAVEGFHLYLLLVRVFNIYIHRYLLKLGLFGWGVPAVVVLLVVIIDRDAYGLVVLPPSGNNTNSTLQMCYVRSEAVKWASVFGPFALLFLCNVCVLLLTVRQLVRLRLSGAPSEERRKHGRVWRDASSILAISCLLGVGWGIAFLSFGQLSLAATYLFCILNSLQGFFISIWFCASRRSHSEQTHSSTNTHTQTHGSTN</sequence>
<evidence type="ECO:0000313" key="10">
    <source>
        <dbReference type="Proteomes" id="UP001591681"/>
    </source>
</evidence>
<feature type="domain" description="GAIN-B" evidence="7">
    <location>
        <begin position="62"/>
        <end position="201"/>
    </location>
</feature>
<dbReference type="Gene3D" id="2.60.220.50">
    <property type="match status" value="1"/>
</dbReference>
<comment type="subcellular location">
    <subcellularLocation>
        <location evidence="1">Membrane</location>
        <topology evidence="1">Multi-pass membrane protein</topology>
    </subcellularLocation>
</comment>
<keyword evidence="3 6" id="KW-1133">Transmembrane helix</keyword>
<dbReference type="AlphaFoldDB" id="A0ABD1IQ35"/>
<accession>A0ABD1IQ35</accession>
<dbReference type="Proteomes" id="UP001591681">
    <property type="component" value="Unassembled WGS sequence"/>
</dbReference>
<dbReference type="PROSITE" id="PS50261">
    <property type="entry name" value="G_PROTEIN_RECEP_F2_4"/>
    <property type="match status" value="1"/>
</dbReference>
<dbReference type="SMART" id="SM00303">
    <property type="entry name" value="GPS"/>
    <property type="match status" value="1"/>
</dbReference>
<feature type="transmembrane region" description="Helical" evidence="6">
    <location>
        <begin position="250"/>
        <end position="270"/>
    </location>
</feature>
<evidence type="ECO:0000256" key="2">
    <source>
        <dbReference type="ARBA" id="ARBA00022692"/>
    </source>
</evidence>
<gene>
    <name evidence="9" type="ORF">ACEWY4_027439</name>
</gene>
<evidence type="ECO:0000259" key="7">
    <source>
        <dbReference type="PROSITE" id="PS50221"/>
    </source>
</evidence>
<dbReference type="PROSITE" id="PS50221">
    <property type="entry name" value="GAIN_B"/>
    <property type="match status" value="1"/>
</dbReference>
<evidence type="ECO:0000256" key="1">
    <source>
        <dbReference type="ARBA" id="ARBA00004141"/>
    </source>
</evidence>
<keyword evidence="5" id="KW-1015">Disulfide bond</keyword>
<protein>
    <submittedName>
        <fullName evidence="9">Uncharacterized protein</fullName>
    </submittedName>
</protein>
<dbReference type="Gene3D" id="1.20.1070.10">
    <property type="entry name" value="Rhodopsin 7-helix transmembrane proteins"/>
    <property type="match status" value="1"/>
</dbReference>
<comment type="caution">
    <text evidence="9">The sequence shown here is derived from an EMBL/GenBank/DDBJ whole genome shotgun (WGS) entry which is preliminary data.</text>
</comment>
<dbReference type="InterPro" id="IPR017981">
    <property type="entry name" value="GPCR_2-like_7TM"/>
</dbReference>
<keyword evidence="4 6" id="KW-0472">Membrane</keyword>
<evidence type="ECO:0000259" key="8">
    <source>
        <dbReference type="PROSITE" id="PS50261"/>
    </source>
</evidence>
<dbReference type="InterPro" id="IPR000203">
    <property type="entry name" value="GPS"/>
</dbReference>
<evidence type="ECO:0000256" key="4">
    <source>
        <dbReference type="ARBA" id="ARBA00023136"/>
    </source>
</evidence>
<proteinExistence type="predicted"/>
<reference evidence="9 10" key="1">
    <citation type="submission" date="2024-09" db="EMBL/GenBank/DDBJ databases">
        <title>A chromosome-level genome assembly of Gray's grenadier anchovy, Coilia grayii.</title>
        <authorList>
            <person name="Fu Z."/>
        </authorList>
    </citation>
    <scope>NUCLEOTIDE SEQUENCE [LARGE SCALE GENOMIC DNA]</scope>
    <source>
        <strain evidence="9">G4</strain>
        <tissue evidence="9">Muscle</tissue>
    </source>
</reference>
<name>A0ABD1IQ35_9TELE</name>
<evidence type="ECO:0000313" key="9">
    <source>
        <dbReference type="EMBL" id="KAL2076954.1"/>
    </source>
</evidence>
<dbReference type="Pfam" id="PF01825">
    <property type="entry name" value="GPS"/>
    <property type="match status" value="1"/>
</dbReference>
<dbReference type="InterPro" id="IPR000832">
    <property type="entry name" value="GPCR_2_secretin-like"/>
</dbReference>
<dbReference type="GO" id="GO:0016020">
    <property type="term" value="C:membrane"/>
    <property type="evidence" value="ECO:0007669"/>
    <property type="project" value="UniProtKB-SubCell"/>
</dbReference>
<dbReference type="EMBL" id="JBHFQA010000031">
    <property type="protein sequence ID" value="KAL2076954.1"/>
    <property type="molecule type" value="Genomic_DNA"/>
</dbReference>
<keyword evidence="10" id="KW-1185">Reference proteome</keyword>
<feature type="transmembrane region" description="Helical" evidence="6">
    <location>
        <begin position="375"/>
        <end position="397"/>
    </location>
</feature>
<dbReference type="InterPro" id="IPR057244">
    <property type="entry name" value="GAIN_B"/>
</dbReference>
<dbReference type="InterPro" id="IPR046338">
    <property type="entry name" value="GAIN_dom_sf"/>
</dbReference>
<dbReference type="PRINTS" id="PR00249">
    <property type="entry name" value="GPCRSECRETIN"/>
</dbReference>
<feature type="transmembrane region" description="Helical" evidence="6">
    <location>
        <begin position="282"/>
        <end position="308"/>
    </location>
</feature>
<organism evidence="9 10">
    <name type="scientific">Coilia grayii</name>
    <name type="common">Gray's grenadier anchovy</name>
    <dbReference type="NCBI Taxonomy" id="363190"/>
    <lineage>
        <taxon>Eukaryota</taxon>
        <taxon>Metazoa</taxon>
        <taxon>Chordata</taxon>
        <taxon>Craniata</taxon>
        <taxon>Vertebrata</taxon>
        <taxon>Euteleostomi</taxon>
        <taxon>Actinopterygii</taxon>
        <taxon>Neopterygii</taxon>
        <taxon>Teleostei</taxon>
        <taxon>Clupei</taxon>
        <taxon>Clupeiformes</taxon>
        <taxon>Clupeoidei</taxon>
        <taxon>Engraulidae</taxon>
        <taxon>Coilinae</taxon>
        <taxon>Coilia</taxon>
    </lineage>
</organism>
<evidence type="ECO:0000256" key="6">
    <source>
        <dbReference type="SAM" id="Phobius"/>
    </source>
</evidence>
<dbReference type="PANTHER" id="PTHR12011">
    <property type="entry name" value="ADHESION G-PROTEIN COUPLED RECEPTOR"/>
    <property type="match status" value="1"/>
</dbReference>
<keyword evidence="2 6" id="KW-0812">Transmembrane</keyword>